<dbReference type="GO" id="GO:0016747">
    <property type="term" value="F:acyltransferase activity, transferring groups other than amino-acyl groups"/>
    <property type="evidence" value="ECO:0007669"/>
    <property type="project" value="InterPro"/>
</dbReference>
<dbReference type="GO" id="GO:0003714">
    <property type="term" value="F:transcription corepressor activity"/>
    <property type="evidence" value="ECO:0007669"/>
    <property type="project" value="InterPro"/>
</dbReference>
<dbReference type="InterPro" id="IPR042163">
    <property type="entry name" value="PHF12"/>
</dbReference>
<gene>
    <name evidence="10" type="ORF">SLEP1_g21732</name>
</gene>
<accession>A0AAV5JCB7</accession>
<dbReference type="SUPFAM" id="SSF55729">
    <property type="entry name" value="Acyl-CoA N-acyltransferases (Nat)"/>
    <property type="match status" value="1"/>
</dbReference>
<dbReference type="InterPro" id="IPR016181">
    <property type="entry name" value="Acyl_CoA_acyltransferase"/>
</dbReference>
<comment type="subcellular location">
    <subcellularLocation>
        <location evidence="1">Nucleus</location>
    </subcellularLocation>
</comment>
<feature type="compositionally biased region" description="Polar residues" evidence="7">
    <location>
        <begin position="159"/>
        <end position="173"/>
    </location>
</feature>
<dbReference type="InterPro" id="IPR000637">
    <property type="entry name" value="HMGI/Y_DNA-bd_CS"/>
</dbReference>
<name>A0AAV5JCB7_9ROSI</name>
<feature type="domain" description="N-acetyltransferase" evidence="9">
    <location>
        <begin position="532"/>
        <end position="677"/>
    </location>
</feature>
<keyword evidence="11" id="KW-1185">Reference proteome</keyword>
<feature type="compositionally biased region" description="Basic residues" evidence="7">
    <location>
        <begin position="234"/>
        <end position="245"/>
    </location>
</feature>
<dbReference type="InterPro" id="IPR000182">
    <property type="entry name" value="GNAT_dom"/>
</dbReference>
<keyword evidence="3 6" id="KW-0863">Zinc-finger</keyword>
<dbReference type="Pfam" id="PF22970">
    <property type="entry name" value="DUF7028"/>
    <property type="match status" value="1"/>
</dbReference>
<dbReference type="InterPro" id="IPR013083">
    <property type="entry name" value="Znf_RING/FYVE/PHD"/>
</dbReference>
<dbReference type="InterPro" id="IPR019787">
    <property type="entry name" value="Znf_PHD-finger"/>
</dbReference>
<organism evidence="10 11">
    <name type="scientific">Rubroshorea leprosula</name>
    <dbReference type="NCBI Taxonomy" id="152421"/>
    <lineage>
        <taxon>Eukaryota</taxon>
        <taxon>Viridiplantae</taxon>
        <taxon>Streptophyta</taxon>
        <taxon>Embryophyta</taxon>
        <taxon>Tracheophyta</taxon>
        <taxon>Spermatophyta</taxon>
        <taxon>Magnoliopsida</taxon>
        <taxon>eudicotyledons</taxon>
        <taxon>Gunneridae</taxon>
        <taxon>Pentapetalae</taxon>
        <taxon>rosids</taxon>
        <taxon>malvids</taxon>
        <taxon>Malvales</taxon>
        <taxon>Dipterocarpaceae</taxon>
        <taxon>Rubroshorea</taxon>
    </lineage>
</organism>
<keyword evidence="2" id="KW-0479">Metal-binding</keyword>
<dbReference type="Gene3D" id="3.40.630.30">
    <property type="match status" value="1"/>
</dbReference>
<evidence type="ECO:0000256" key="5">
    <source>
        <dbReference type="ARBA" id="ARBA00023242"/>
    </source>
</evidence>
<sequence>MGSSSKSMVVRSEIDLEAVKQWYIQGLDKRMDPGKSEIKEKARKHLRATGWDFWYAKKGTKQELRYTSPTGIVYYSLRMACKGCMELEGGAAAAAGTTESGSVITSIESENPVKNEHSEDLMVLPGRRMGRLKTGEECTGVSTPATPRRGRGRPRKQGLESSPETKSTQNNGLESEGTFARGEPVSFPSPRSGKRRGRPKKPKVDFQSDKRLKTLNNDSDPEYRPAGGSPSPSKLRRGKTPKKPKSRNDVKPDKPITRRVKQLSFTVRQGLPPTDHHRNPRTILSWLIDNNVVSILEKVQYQGKSKKGRVTREGIQCDCCFRIFTLTHFEAHAGSTNHRPAANIILEDGRSLSDCQKQVQNQIPRNSTLHSQDGSEEIPLESNDSVCSVCHYGGELLCCDKCPSAFHKDCLGLREIPAGNWFCPPCCCKVCSRSRCQEGDEPSEKDIFVSCVQCELKFHLGCLQNYVPGNNWFCSSNCEYIFSGLQKLVGKPIQLGEGSLTWTLVKSMENSDSHDPEAKAENHSKLSISLDVMHECFEPHKDAFTGRDLVEDVIFSRESELKRLNFRGFYTVLLEKNDELVCVANVRVYGEKVAEMPLVGTRFKYRKQGLCRILMNELEKQLMGLGVERLVLPAVPAVLDTWVNSFGFSKMTAQERLMLMDYTFLDFQGTEMCQKFLKKSIEVDDHSGDFNPHNYLSELKEHVEKQGFRANGGGEPLQATA</sequence>
<dbReference type="InterPro" id="IPR056511">
    <property type="entry name" value="IDM1_C"/>
</dbReference>
<dbReference type="InterPro" id="IPR011011">
    <property type="entry name" value="Znf_FYVE_PHD"/>
</dbReference>
<dbReference type="GO" id="GO:0003677">
    <property type="term" value="F:DNA binding"/>
    <property type="evidence" value="ECO:0007669"/>
    <property type="project" value="InterPro"/>
</dbReference>
<dbReference type="Pfam" id="PF16135">
    <property type="entry name" value="TDBD"/>
    <property type="match status" value="1"/>
</dbReference>
<dbReference type="Proteomes" id="UP001054252">
    <property type="component" value="Unassembled WGS sequence"/>
</dbReference>
<dbReference type="EMBL" id="BPVZ01000032">
    <property type="protein sequence ID" value="GKV10356.1"/>
    <property type="molecule type" value="Genomic_DNA"/>
</dbReference>
<dbReference type="InterPro" id="IPR001965">
    <property type="entry name" value="Znf_PHD"/>
</dbReference>
<dbReference type="PANTHER" id="PTHR46309">
    <property type="entry name" value="PHD FINGER PROTEIN 12"/>
    <property type="match status" value="1"/>
</dbReference>
<evidence type="ECO:0000256" key="3">
    <source>
        <dbReference type="ARBA" id="ARBA00022771"/>
    </source>
</evidence>
<dbReference type="CDD" id="cd04301">
    <property type="entry name" value="NAT_SF"/>
    <property type="match status" value="1"/>
</dbReference>
<evidence type="ECO:0000259" key="9">
    <source>
        <dbReference type="PROSITE" id="PS51186"/>
    </source>
</evidence>
<evidence type="ECO:0000256" key="6">
    <source>
        <dbReference type="PROSITE-ProRule" id="PRU00146"/>
    </source>
</evidence>
<feature type="compositionally biased region" description="Basic residues" evidence="7">
    <location>
        <begin position="192"/>
        <end position="201"/>
    </location>
</feature>
<dbReference type="PROSITE" id="PS00354">
    <property type="entry name" value="HMGI_Y"/>
    <property type="match status" value="1"/>
</dbReference>
<dbReference type="PROSITE" id="PS01359">
    <property type="entry name" value="ZF_PHD_1"/>
    <property type="match status" value="1"/>
</dbReference>
<dbReference type="PRINTS" id="PR00929">
    <property type="entry name" value="ATHOOK"/>
</dbReference>
<feature type="compositionally biased region" description="Basic and acidic residues" evidence="7">
    <location>
        <begin position="246"/>
        <end position="256"/>
    </location>
</feature>
<dbReference type="GO" id="GO:0005634">
    <property type="term" value="C:nucleus"/>
    <property type="evidence" value="ECO:0007669"/>
    <property type="project" value="UniProtKB-SubCell"/>
</dbReference>
<dbReference type="Gene3D" id="3.30.40.10">
    <property type="entry name" value="Zinc/RING finger domain, C3HC4 (zinc finger)"/>
    <property type="match status" value="2"/>
</dbReference>
<evidence type="ECO:0000256" key="1">
    <source>
        <dbReference type="ARBA" id="ARBA00004123"/>
    </source>
</evidence>
<dbReference type="PROSITE" id="PS50016">
    <property type="entry name" value="ZF_PHD_2"/>
    <property type="match status" value="1"/>
</dbReference>
<keyword evidence="5" id="KW-0539">Nucleus</keyword>
<comment type="caution">
    <text evidence="10">The sequence shown here is derived from an EMBL/GenBank/DDBJ whole genome shotgun (WGS) entry which is preliminary data.</text>
</comment>
<proteinExistence type="predicted"/>
<dbReference type="PROSITE" id="PS51186">
    <property type="entry name" value="GNAT"/>
    <property type="match status" value="1"/>
</dbReference>
<dbReference type="GO" id="GO:0006357">
    <property type="term" value="P:regulation of transcription by RNA polymerase II"/>
    <property type="evidence" value="ECO:0007669"/>
    <property type="project" value="TreeGrafter"/>
</dbReference>
<dbReference type="InterPro" id="IPR032308">
    <property type="entry name" value="TDBD"/>
</dbReference>
<dbReference type="SUPFAM" id="SSF57903">
    <property type="entry name" value="FYVE/PHD zinc finger"/>
    <property type="match status" value="1"/>
</dbReference>
<feature type="compositionally biased region" description="Basic and acidic residues" evidence="7">
    <location>
        <begin position="202"/>
        <end position="212"/>
    </location>
</feature>
<evidence type="ECO:0000313" key="11">
    <source>
        <dbReference type="Proteomes" id="UP001054252"/>
    </source>
</evidence>
<dbReference type="InterPro" id="IPR019786">
    <property type="entry name" value="Zinc_finger_PHD-type_CS"/>
</dbReference>
<dbReference type="SMART" id="SM00249">
    <property type="entry name" value="PHD"/>
    <property type="match status" value="2"/>
</dbReference>
<evidence type="ECO:0000259" key="8">
    <source>
        <dbReference type="PROSITE" id="PS50016"/>
    </source>
</evidence>
<evidence type="ECO:0000256" key="2">
    <source>
        <dbReference type="ARBA" id="ARBA00022723"/>
    </source>
</evidence>
<dbReference type="CDD" id="cd15532">
    <property type="entry name" value="PHD2_CHD_II"/>
    <property type="match status" value="1"/>
</dbReference>
<dbReference type="InterPro" id="IPR054292">
    <property type="entry name" value="DUF7028"/>
</dbReference>
<evidence type="ECO:0000256" key="4">
    <source>
        <dbReference type="ARBA" id="ARBA00022833"/>
    </source>
</evidence>
<evidence type="ECO:0000256" key="7">
    <source>
        <dbReference type="SAM" id="MobiDB-lite"/>
    </source>
</evidence>
<dbReference type="InterPro" id="IPR017956">
    <property type="entry name" value="AT_hook_DNA-bd_motif"/>
</dbReference>
<dbReference type="PANTHER" id="PTHR46309:SF12">
    <property type="entry name" value="GB|AAC80581.1"/>
    <property type="match status" value="1"/>
</dbReference>
<dbReference type="GO" id="GO:0008270">
    <property type="term" value="F:zinc ion binding"/>
    <property type="evidence" value="ECO:0007669"/>
    <property type="project" value="UniProtKB-KW"/>
</dbReference>
<dbReference type="AlphaFoldDB" id="A0AAV5JCB7"/>
<reference evidence="10 11" key="1">
    <citation type="journal article" date="2021" name="Commun. Biol.">
        <title>The genome of Shorea leprosula (Dipterocarpaceae) highlights the ecological relevance of drought in aseasonal tropical rainforests.</title>
        <authorList>
            <person name="Ng K.K.S."/>
            <person name="Kobayashi M.J."/>
            <person name="Fawcett J.A."/>
            <person name="Hatakeyama M."/>
            <person name="Paape T."/>
            <person name="Ng C.H."/>
            <person name="Ang C.C."/>
            <person name="Tnah L.H."/>
            <person name="Lee C.T."/>
            <person name="Nishiyama T."/>
            <person name="Sese J."/>
            <person name="O'Brien M.J."/>
            <person name="Copetti D."/>
            <person name="Mohd Noor M.I."/>
            <person name="Ong R.C."/>
            <person name="Putra M."/>
            <person name="Sireger I.Z."/>
            <person name="Indrioko S."/>
            <person name="Kosugi Y."/>
            <person name="Izuno A."/>
            <person name="Isagi Y."/>
            <person name="Lee S.L."/>
            <person name="Shimizu K.K."/>
        </authorList>
    </citation>
    <scope>NUCLEOTIDE SEQUENCE [LARGE SCALE GENOMIC DNA]</scope>
    <source>
        <strain evidence="10">214</strain>
    </source>
</reference>
<evidence type="ECO:0000313" key="10">
    <source>
        <dbReference type="EMBL" id="GKV10356.1"/>
    </source>
</evidence>
<protein>
    <submittedName>
        <fullName evidence="10">Uncharacterized protein</fullName>
    </submittedName>
</protein>
<keyword evidence="4" id="KW-0862">Zinc</keyword>
<dbReference type="Pfam" id="PF00628">
    <property type="entry name" value="PHD"/>
    <property type="match status" value="1"/>
</dbReference>
<feature type="region of interest" description="Disordered" evidence="7">
    <location>
        <begin position="131"/>
        <end position="260"/>
    </location>
</feature>
<dbReference type="Pfam" id="PF23209">
    <property type="entry name" value="IDM1_C"/>
    <property type="match status" value="1"/>
</dbReference>
<feature type="domain" description="PHD-type" evidence="8">
    <location>
        <begin position="384"/>
        <end position="429"/>
    </location>
</feature>